<reference evidence="3" key="1">
    <citation type="submission" date="2016-10" db="EMBL/GenBank/DDBJ databases">
        <authorList>
            <person name="Varghese N."/>
            <person name="Submissions S."/>
        </authorList>
    </citation>
    <scope>NUCLEOTIDE SEQUENCE [LARGE SCALE GENOMIC DNA]</scope>
    <source>
        <strain evidence="3">KH1P1</strain>
    </source>
</reference>
<dbReference type="OrthoDB" id="2055798at2"/>
<dbReference type="RefSeq" id="WP_074649827.1">
    <property type="nucleotide sequence ID" value="NZ_FOIL01000031.1"/>
</dbReference>
<evidence type="ECO:0000256" key="1">
    <source>
        <dbReference type="SAM" id="Phobius"/>
    </source>
</evidence>
<dbReference type="Proteomes" id="UP000199820">
    <property type="component" value="Unassembled WGS sequence"/>
</dbReference>
<gene>
    <name evidence="2" type="ORF">SAMN04487771_103126</name>
</gene>
<name>A0A1I0G7Z2_9FIRM</name>
<sequence>MTDRAKKGFTIAELLIAVAIIGILVAVAIPIFNNQMEKAREAHDLATMRSAASAAVELYYAGVHDSASAYAAGMDWNTGGGKEGTNAFGAYDPKTGKFYKSRDLLPAGSKTYGKGTSLDGGTVFESGNPNGAYIATLDYRNAVCMVSMYVLAEHPHVDVYWKYNAGSNKGKYVGLNEGNNVPKYCMRIYIN</sequence>
<evidence type="ECO:0000313" key="3">
    <source>
        <dbReference type="Proteomes" id="UP000199820"/>
    </source>
</evidence>
<accession>A0A1I0G7Z2</accession>
<dbReference type="STRING" id="1526.SAMN02910262_02534"/>
<dbReference type="Gene3D" id="3.30.700.10">
    <property type="entry name" value="Glycoprotein, Type 4 Pilin"/>
    <property type="match status" value="1"/>
</dbReference>
<keyword evidence="1" id="KW-0812">Transmembrane</keyword>
<dbReference type="EMBL" id="FOIL01000031">
    <property type="protein sequence ID" value="SET67079.1"/>
    <property type="molecule type" value="Genomic_DNA"/>
</dbReference>
<dbReference type="NCBIfam" id="TIGR02532">
    <property type="entry name" value="IV_pilin_GFxxxE"/>
    <property type="match status" value="1"/>
</dbReference>
<keyword evidence="3" id="KW-1185">Reference proteome</keyword>
<dbReference type="eggNOG" id="COG2165">
    <property type="taxonomic scope" value="Bacteria"/>
</dbReference>
<protein>
    <submittedName>
        <fullName evidence="2">Prepilin-type N-terminal cleavage/methylation domain-containing protein</fullName>
    </submittedName>
</protein>
<proteinExistence type="predicted"/>
<dbReference type="InterPro" id="IPR012902">
    <property type="entry name" value="N_methyl_site"/>
</dbReference>
<organism evidence="2 3">
    <name type="scientific">[Clostridium] aminophilum</name>
    <dbReference type="NCBI Taxonomy" id="1526"/>
    <lineage>
        <taxon>Bacteria</taxon>
        <taxon>Bacillati</taxon>
        <taxon>Bacillota</taxon>
        <taxon>Clostridia</taxon>
        <taxon>Lachnospirales</taxon>
        <taxon>Lachnospiraceae</taxon>
    </lineage>
</organism>
<keyword evidence="1" id="KW-0472">Membrane</keyword>
<dbReference type="SUPFAM" id="SSF54523">
    <property type="entry name" value="Pili subunits"/>
    <property type="match status" value="1"/>
</dbReference>
<dbReference type="AlphaFoldDB" id="A0A1I0G7Z2"/>
<evidence type="ECO:0000313" key="2">
    <source>
        <dbReference type="EMBL" id="SET67079.1"/>
    </source>
</evidence>
<dbReference type="InterPro" id="IPR045584">
    <property type="entry name" value="Pilin-like"/>
</dbReference>
<feature type="transmembrane region" description="Helical" evidence="1">
    <location>
        <begin position="12"/>
        <end position="32"/>
    </location>
</feature>
<keyword evidence="1" id="KW-1133">Transmembrane helix</keyword>
<dbReference type="Pfam" id="PF07963">
    <property type="entry name" value="N_methyl"/>
    <property type="match status" value="1"/>
</dbReference>